<protein>
    <submittedName>
        <fullName evidence="2">Uncharacterized protein</fullName>
    </submittedName>
</protein>
<proteinExistence type="inferred from homology"/>
<keyword evidence="3" id="KW-1185">Reference proteome</keyword>
<reference evidence="2 3" key="1">
    <citation type="submission" date="2019-05" db="EMBL/GenBank/DDBJ databases">
        <title>Mikania micrantha, genome provides insights into the molecular mechanism of rapid growth.</title>
        <authorList>
            <person name="Liu B."/>
        </authorList>
    </citation>
    <scope>NUCLEOTIDE SEQUENCE [LARGE SCALE GENOMIC DNA]</scope>
    <source>
        <strain evidence="2">NLD-2019</strain>
        <tissue evidence="2">Leaf</tissue>
    </source>
</reference>
<accession>A0A5N6PGN8</accession>
<organism evidence="2 3">
    <name type="scientific">Mikania micrantha</name>
    <name type="common">bitter vine</name>
    <dbReference type="NCBI Taxonomy" id="192012"/>
    <lineage>
        <taxon>Eukaryota</taxon>
        <taxon>Viridiplantae</taxon>
        <taxon>Streptophyta</taxon>
        <taxon>Embryophyta</taxon>
        <taxon>Tracheophyta</taxon>
        <taxon>Spermatophyta</taxon>
        <taxon>Magnoliopsida</taxon>
        <taxon>eudicotyledons</taxon>
        <taxon>Gunneridae</taxon>
        <taxon>Pentapetalae</taxon>
        <taxon>asterids</taxon>
        <taxon>campanulids</taxon>
        <taxon>Asterales</taxon>
        <taxon>Asteraceae</taxon>
        <taxon>Asteroideae</taxon>
        <taxon>Heliantheae alliance</taxon>
        <taxon>Eupatorieae</taxon>
        <taxon>Mikania</taxon>
    </lineage>
</organism>
<evidence type="ECO:0000256" key="1">
    <source>
        <dbReference type="ARBA" id="ARBA00006974"/>
    </source>
</evidence>
<name>A0A5N6PGN8_9ASTR</name>
<dbReference type="GO" id="GO:0009733">
    <property type="term" value="P:response to auxin"/>
    <property type="evidence" value="ECO:0007669"/>
    <property type="project" value="InterPro"/>
</dbReference>
<dbReference type="Pfam" id="PF02519">
    <property type="entry name" value="Auxin_inducible"/>
    <property type="match status" value="3"/>
</dbReference>
<dbReference type="InterPro" id="IPR003676">
    <property type="entry name" value="SAUR_fam"/>
</dbReference>
<evidence type="ECO:0000313" key="3">
    <source>
        <dbReference type="Proteomes" id="UP000326396"/>
    </source>
</evidence>
<dbReference type="Proteomes" id="UP000326396">
    <property type="component" value="Linkage Group LG12"/>
</dbReference>
<dbReference type="EMBL" id="SZYD01000004">
    <property type="protein sequence ID" value="KAD6453900.1"/>
    <property type="molecule type" value="Genomic_DNA"/>
</dbReference>
<dbReference type="AlphaFoldDB" id="A0A5N6PGN8"/>
<dbReference type="OrthoDB" id="1874484at2759"/>
<dbReference type="PANTHER" id="PTHR31929">
    <property type="entry name" value="SAUR-LIKE AUXIN-RESPONSIVE PROTEIN FAMILY-RELATED"/>
    <property type="match status" value="1"/>
</dbReference>
<evidence type="ECO:0000313" key="2">
    <source>
        <dbReference type="EMBL" id="KAD6453900.1"/>
    </source>
</evidence>
<comment type="caution">
    <text evidence="2">The sequence shown here is derived from an EMBL/GenBank/DDBJ whole genome shotgun (WGS) entry which is preliminary data.</text>
</comment>
<comment type="similarity">
    <text evidence="1">Belongs to the ARG7 family.</text>
</comment>
<gene>
    <name evidence="2" type="ORF">E3N88_08606</name>
</gene>
<sequence length="343" mass="37955">MAIFLPRIIQAKRVLRRSFSNGSSASASIDIPKGYLAVYVGEEGKRRFVVPVSLLSQPAFQELLQLAEEQFGYDHPMGGLTIPCSEDMFSDIASRCDPPVFLAKDNLITQMLGDPTCPHYASAGFSRFFPFLEKTQPPNKMAIFLPRIIQAKRVLRRSFYNGSSASASIDIPKGYLAVYVGEEGKRRFVVPVSLLSQPAFQELLQLAEEQFGYDHPMGGLTIPCSEDMFSDIASRCEKTQPPNKMAIFLPRIIQAKRVLRRSFSNGSSASASIDIPKGYLAVYVGEEGKRRFVVPVSLLSQPAFQELLQLAEEQFGYDHPMGGLTIPCSEDMFSDIASRCGAL</sequence>